<sequence length="158" mass="17762">MKSNTSEHIGNLGDREAREVLRRNFIGSLAYLAQGAPHVLPITYFYDEESGFLISYSSEGHKIRAMRENPAVALGVYEMDTGARWKSVMVHGSYLELSQIDAKTYLKRFSGGIRKILAARGVDGQAFIQDFSSKARDGQIPLVYCIRIEDWTGKCRHS</sequence>
<evidence type="ECO:0000313" key="1">
    <source>
        <dbReference type="EMBL" id="EAR15257.1"/>
    </source>
</evidence>
<dbReference type="Gene3D" id="2.30.110.10">
    <property type="entry name" value="Electron Transport, Fmn-binding Protein, Chain A"/>
    <property type="match status" value="1"/>
</dbReference>
<proteinExistence type="predicted"/>
<reference evidence="1 2" key="1">
    <citation type="journal article" date="2009" name="J. Bacteriol.">
        <title>Complete genome sequence of Robiginitalea biformata HTCC2501.</title>
        <authorList>
            <person name="Oh H.M."/>
            <person name="Giovannoni S.J."/>
            <person name="Lee K."/>
            <person name="Ferriera S."/>
            <person name="Johnson J."/>
            <person name="Cho J.C."/>
        </authorList>
    </citation>
    <scope>NUCLEOTIDE SEQUENCE [LARGE SCALE GENOMIC DNA]</scope>
    <source>
        <strain evidence="2">ATCC BAA-864 / HTCC2501 / KCTC 12146</strain>
    </source>
</reference>
<dbReference type="HOGENOM" id="CLU_067890_3_1_10"/>
<dbReference type="InterPro" id="IPR024747">
    <property type="entry name" value="Pyridox_Oxase-rel"/>
</dbReference>
<dbReference type="STRING" id="313596.RB2501_13054"/>
<protein>
    <submittedName>
        <fullName evidence="1">Uncharacterized protein</fullName>
    </submittedName>
</protein>
<gene>
    <name evidence="1" type="ordered locus">RB2501_13054</name>
</gene>
<dbReference type="SUPFAM" id="SSF50475">
    <property type="entry name" value="FMN-binding split barrel"/>
    <property type="match status" value="1"/>
</dbReference>
<dbReference type="Proteomes" id="UP000009049">
    <property type="component" value="Chromosome"/>
</dbReference>
<name>A4CK58_ROBBH</name>
<dbReference type="AlphaFoldDB" id="A4CK58"/>
<evidence type="ECO:0000313" key="2">
    <source>
        <dbReference type="Proteomes" id="UP000009049"/>
    </source>
</evidence>
<dbReference type="RefSeq" id="WP_015754576.1">
    <property type="nucleotide sequence ID" value="NC_013222.1"/>
</dbReference>
<dbReference type="KEGG" id="rbi:RB2501_13054"/>
<dbReference type="EMBL" id="CP001712">
    <property type="protein sequence ID" value="EAR15257.1"/>
    <property type="molecule type" value="Genomic_DNA"/>
</dbReference>
<dbReference type="Pfam" id="PF12900">
    <property type="entry name" value="Pyridox_ox_2"/>
    <property type="match status" value="1"/>
</dbReference>
<keyword evidence="2" id="KW-1185">Reference proteome</keyword>
<organism evidence="1 2">
    <name type="scientific">Robiginitalea biformata (strain ATCC BAA-864 / DSM 15991 / KCTC 12146 / HTCC2501)</name>
    <dbReference type="NCBI Taxonomy" id="313596"/>
    <lineage>
        <taxon>Bacteria</taxon>
        <taxon>Pseudomonadati</taxon>
        <taxon>Bacteroidota</taxon>
        <taxon>Flavobacteriia</taxon>
        <taxon>Flavobacteriales</taxon>
        <taxon>Flavobacteriaceae</taxon>
        <taxon>Robiginitalea</taxon>
    </lineage>
</organism>
<accession>A4CK58</accession>
<dbReference type="InterPro" id="IPR012349">
    <property type="entry name" value="Split_barrel_FMN-bd"/>
</dbReference>
<dbReference type="eggNOG" id="COG3467">
    <property type="taxonomic scope" value="Bacteria"/>
</dbReference>